<reference evidence="1" key="1">
    <citation type="journal article" date="2021" name="PeerJ">
        <title>Extensive microbial diversity within the chicken gut microbiome revealed by metagenomics and culture.</title>
        <authorList>
            <person name="Gilroy R."/>
            <person name="Ravi A."/>
            <person name="Getino M."/>
            <person name="Pursley I."/>
            <person name="Horton D.L."/>
            <person name="Alikhan N.F."/>
            <person name="Baker D."/>
            <person name="Gharbi K."/>
            <person name="Hall N."/>
            <person name="Watson M."/>
            <person name="Adriaenssens E.M."/>
            <person name="Foster-Nyarko E."/>
            <person name="Jarju S."/>
            <person name="Secka A."/>
            <person name="Antonio M."/>
            <person name="Oren A."/>
            <person name="Chaudhuri R.R."/>
            <person name="La Ragione R."/>
            <person name="Hildebrand F."/>
            <person name="Pallen M.J."/>
        </authorList>
    </citation>
    <scope>NUCLEOTIDE SEQUENCE</scope>
    <source>
        <strain evidence="1">ChiHjej9B8-1298</strain>
    </source>
</reference>
<comment type="caution">
    <text evidence="1">The sequence shown here is derived from an EMBL/GenBank/DDBJ whole genome shotgun (WGS) entry which is preliminary data.</text>
</comment>
<dbReference type="Proteomes" id="UP000824028">
    <property type="component" value="Unassembled WGS sequence"/>
</dbReference>
<dbReference type="NCBIfam" id="NF033879">
    <property type="entry name" value="smalltalk"/>
    <property type="match status" value="1"/>
</dbReference>
<protein>
    <submittedName>
        <fullName evidence="1">Smalltalk protein</fullName>
    </submittedName>
</protein>
<dbReference type="InterPro" id="IPR045505">
    <property type="entry name" value="DUF6486"/>
</dbReference>
<dbReference type="AlphaFoldDB" id="A0A9D2E7M1"/>
<name>A0A9D2E7M1_9BACE</name>
<proteinExistence type="predicted"/>
<accession>A0A9D2E7M1</accession>
<evidence type="ECO:0000313" key="2">
    <source>
        <dbReference type="Proteomes" id="UP000824028"/>
    </source>
</evidence>
<organism evidence="1 2">
    <name type="scientific">Candidatus Bacteroides merdigallinarum</name>
    <dbReference type="NCBI Taxonomy" id="2838473"/>
    <lineage>
        <taxon>Bacteria</taxon>
        <taxon>Pseudomonadati</taxon>
        <taxon>Bacteroidota</taxon>
        <taxon>Bacteroidia</taxon>
        <taxon>Bacteroidales</taxon>
        <taxon>Bacteroidaceae</taxon>
        <taxon>Bacteroides</taxon>
    </lineage>
</organism>
<dbReference type="PROSITE" id="PS51257">
    <property type="entry name" value="PROKAR_LIPOPROTEIN"/>
    <property type="match status" value="1"/>
</dbReference>
<gene>
    <name evidence="1" type="ORF">H9814_02870</name>
</gene>
<dbReference type="Pfam" id="PF20096">
    <property type="entry name" value="DUF6486"/>
    <property type="match status" value="1"/>
</dbReference>
<evidence type="ECO:0000313" key="1">
    <source>
        <dbReference type="EMBL" id="HIZ32479.1"/>
    </source>
</evidence>
<dbReference type="EMBL" id="DXBX01000022">
    <property type="protein sequence ID" value="HIZ32479.1"/>
    <property type="molecule type" value="Genomic_DNA"/>
</dbReference>
<reference evidence="1" key="2">
    <citation type="submission" date="2021-04" db="EMBL/GenBank/DDBJ databases">
        <authorList>
            <person name="Gilroy R."/>
        </authorList>
    </citation>
    <scope>NUCLEOTIDE SEQUENCE</scope>
    <source>
        <strain evidence="1">ChiHjej9B8-1298</strain>
    </source>
</reference>
<sequence length="32" mass="3455">MSKKDTWKMILQTLISILTAIGTTLGMVSCIG</sequence>